<dbReference type="InterPro" id="IPR011765">
    <property type="entry name" value="Pept_M16_N"/>
</dbReference>
<gene>
    <name evidence="6" type="ORF">Bdt_3735</name>
</gene>
<feature type="domain" description="Peptidase M16 C-terminal" evidence="5">
    <location>
        <begin position="624"/>
        <end position="797"/>
    </location>
</feature>
<sequence length="868" mass="97537">MSKKFQLKNGLKVLLLESHKSPVVSVQMWVKTGSADEKKTEEGISHFIEHLVFKGTRKYKVGEIAATVEGSGGELNAYTSFDQTVFYVTISKQFSDVALDVISEMMGYPTFDPQEIDNEREVVLEEIKRGQDSPGRRASQLLFTNVFQKSPYGIPVIGYDKVVKKVSAKKIREFYQSRYVPSNMFLVISGDFDSKEMKNRVQEMFGGFAPYKLRKVARKKEPAQKTIRIKVEQAKFEQTTAYLTWRIPSVKHKDIAALEVMSAILGQGDSCRLMQTLRIKEPLTNSVGSFAYSMQDDGLFAVSLGLEKENLTKALTALIPELVRIVTEPPTVAEMQKAITNFASHEVYSMETVDNIARKAGSNEFYYGDHDYYKKYMKQVYALKPEDIQKIARKYLKADTFGLSMMTNMDKKNADRILKAFAKDLRKALREAKVAKQKVPRFAAKKFHINAGASKGVPTTERIVLDSGATLLIREQSDTPYVAMKAAFLGGARVEPEGQNGLTELFARNWMSGSKNFTEDDINLRVDELAAGIGAFGGRNSAGLSMDYLSPFEDKMLEIYADSLLAPQFPEIILEREKVVLKNQIKARNDNPAQLCILAFMQEIFKGHPYARDLVGSETTVNAITSADLLGYYKKIAMAKNVTFSVVGDVDTKKWVKTLNEITKELPKGERVKNHFAAPKITESKHMFRELKKEQSHIIVGYQGLTLSSPERYTMEIIQSILSGQGGRLFIELRDKNSLAYSVSPMHMEGIECGYFGGYIGCSPEKSEKAIQMLKAEFNKLATTKISPEELVRAQRYLIGRHDIELQRKSTIGNAILFDDIYGLDYRESLDVADKYFAVSPEDVQKLAQKIFAQPTIVSLVGPTDVKS</sequence>
<dbReference type="Gene3D" id="3.30.830.10">
    <property type="entry name" value="Metalloenzyme, LuxS/M16 peptidase-like"/>
    <property type="match status" value="4"/>
</dbReference>
<dbReference type="PATRIC" id="fig|1069642.3.peg.3694"/>
<evidence type="ECO:0000259" key="4">
    <source>
        <dbReference type="Pfam" id="PF00675"/>
    </source>
</evidence>
<evidence type="ECO:0000313" key="6">
    <source>
        <dbReference type="EMBL" id="AFY03408.1"/>
    </source>
</evidence>
<name>K7Z086_BDEBC</name>
<dbReference type="Pfam" id="PF00675">
    <property type="entry name" value="Peptidase_M16"/>
    <property type="match status" value="2"/>
</dbReference>
<dbReference type="Proteomes" id="UP000010074">
    <property type="component" value="Chromosome"/>
</dbReference>
<dbReference type="GO" id="GO:0004222">
    <property type="term" value="F:metalloendopeptidase activity"/>
    <property type="evidence" value="ECO:0007669"/>
    <property type="project" value="InterPro"/>
</dbReference>
<dbReference type="EMBL" id="CP002930">
    <property type="protein sequence ID" value="AFY03408.1"/>
    <property type="molecule type" value="Genomic_DNA"/>
</dbReference>
<feature type="domain" description="Peptidase M16 N-terminal" evidence="4">
    <location>
        <begin position="13"/>
        <end position="158"/>
    </location>
</feature>
<dbReference type="AlphaFoldDB" id="K7Z086"/>
<evidence type="ECO:0000256" key="3">
    <source>
        <dbReference type="RuleBase" id="RU004447"/>
    </source>
</evidence>
<feature type="domain" description="Peptidase M16 C-terminal" evidence="5">
    <location>
        <begin position="165"/>
        <end position="341"/>
    </location>
</feature>
<dbReference type="HOGENOM" id="CLU_007487_1_0_7"/>
<dbReference type="Pfam" id="PF05193">
    <property type="entry name" value="Peptidase_M16_C"/>
    <property type="match status" value="2"/>
</dbReference>
<dbReference type="PANTHER" id="PTHR11851">
    <property type="entry name" value="METALLOPROTEASE"/>
    <property type="match status" value="1"/>
</dbReference>
<accession>K7Z086</accession>
<keyword evidence="6" id="KW-0378">Hydrolase</keyword>
<dbReference type="InterPro" id="IPR001431">
    <property type="entry name" value="Pept_M16_Zn_BS"/>
</dbReference>
<dbReference type="SUPFAM" id="SSF63411">
    <property type="entry name" value="LuxS/MPP-like metallohydrolase"/>
    <property type="match status" value="4"/>
</dbReference>
<dbReference type="STRING" id="1069642.Bdt_3735"/>
<dbReference type="OrthoDB" id="5288619at2"/>
<dbReference type="PANTHER" id="PTHR11851:SF49">
    <property type="entry name" value="MITOCHONDRIAL-PROCESSING PEPTIDASE SUBUNIT ALPHA"/>
    <property type="match status" value="1"/>
</dbReference>
<feature type="domain" description="Peptidase M16 N-terminal" evidence="4">
    <location>
        <begin position="479"/>
        <end position="616"/>
    </location>
</feature>
<keyword evidence="6" id="KW-0645">Protease</keyword>
<dbReference type="InterPro" id="IPR011249">
    <property type="entry name" value="Metalloenz_LuxS/M16"/>
</dbReference>
<protein>
    <submittedName>
        <fullName evidence="6">Zinc protease</fullName>
    </submittedName>
</protein>
<comment type="cofactor">
    <cofactor evidence="1">
        <name>Zn(2+)</name>
        <dbReference type="ChEBI" id="CHEBI:29105"/>
    </cofactor>
</comment>
<reference evidence="6 7" key="1">
    <citation type="journal article" date="2012" name="BMC Genomics">
        <title>Genome analysis of a simultaneously predatory and prey-independent, novel Bdellovibrio bacteriovorus from the River Tiber, supports in silico predictions of both ancient and recent lateral gene transfer from diverse bacteria.</title>
        <authorList>
            <person name="Hobley L."/>
            <person name="Lerner T.R."/>
            <person name="Williams L.E."/>
            <person name="Lambert C."/>
            <person name="Till R."/>
            <person name="Milner D.S."/>
            <person name="Basford S.M."/>
            <person name="Capeness M.J."/>
            <person name="Fenton A.K."/>
            <person name="Atterbury R.J."/>
            <person name="Harris M.A."/>
            <person name="Sockett R.E."/>
        </authorList>
    </citation>
    <scope>NUCLEOTIDE SEQUENCE [LARGE SCALE GENOMIC DNA]</scope>
    <source>
        <strain evidence="6 7">Tiberius</strain>
    </source>
</reference>
<dbReference type="InterPro" id="IPR007863">
    <property type="entry name" value="Peptidase_M16_C"/>
</dbReference>
<organism evidence="6 7">
    <name type="scientific">Bdellovibrio bacteriovorus str. Tiberius</name>
    <dbReference type="NCBI Taxonomy" id="1069642"/>
    <lineage>
        <taxon>Bacteria</taxon>
        <taxon>Pseudomonadati</taxon>
        <taxon>Bdellovibrionota</taxon>
        <taxon>Bdellovibrionia</taxon>
        <taxon>Bdellovibrionales</taxon>
        <taxon>Pseudobdellovibrionaceae</taxon>
        <taxon>Bdellovibrio</taxon>
    </lineage>
</organism>
<dbReference type="GO" id="GO:0046872">
    <property type="term" value="F:metal ion binding"/>
    <property type="evidence" value="ECO:0007669"/>
    <property type="project" value="InterPro"/>
</dbReference>
<dbReference type="KEGG" id="bbat:Bdt_3735"/>
<dbReference type="PROSITE" id="PS00143">
    <property type="entry name" value="INSULINASE"/>
    <property type="match status" value="1"/>
</dbReference>
<evidence type="ECO:0000256" key="2">
    <source>
        <dbReference type="ARBA" id="ARBA00007261"/>
    </source>
</evidence>
<dbReference type="InterPro" id="IPR050361">
    <property type="entry name" value="MPP/UQCRC_Complex"/>
</dbReference>
<evidence type="ECO:0000313" key="7">
    <source>
        <dbReference type="Proteomes" id="UP000010074"/>
    </source>
</evidence>
<dbReference type="RefSeq" id="WP_015092805.1">
    <property type="nucleotide sequence ID" value="NC_019567.1"/>
</dbReference>
<evidence type="ECO:0000259" key="5">
    <source>
        <dbReference type="Pfam" id="PF05193"/>
    </source>
</evidence>
<dbReference type="GO" id="GO:0006508">
    <property type="term" value="P:proteolysis"/>
    <property type="evidence" value="ECO:0007669"/>
    <property type="project" value="UniProtKB-KW"/>
</dbReference>
<evidence type="ECO:0000256" key="1">
    <source>
        <dbReference type="ARBA" id="ARBA00001947"/>
    </source>
</evidence>
<comment type="similarity">
    <text evidence="2 3">Belongs to the peptidase M16 family.</text>
</comment>
<proteinExistence type="inferred from homology"/>